<dbReference type="Pfam" id="PF04893">
    <property type="entry name" value="Yip1"/>
    <property type="match status" value="1"/>
</dbReference>
<feature type="transmembrane region" description="Helical" evidence="6">
    <location>
        <begin position="259"/>
        <end position="279"/>
    </location>
</feature>
<dbReference type="OMA" id="SCWAAYP"/>
<dbReference type="PANTHER" id="PTHR21236">
    <property type="entry name" value="GOLGI MEMBRANE PROTEIN YIP1"/>
    <property type="match status" value="1"/>
</dbReference>
<dbReference type="Proteomes" id="UP000688137">
    <property type="component" value="Unassembled WGS sequence"/>
</dbReference>
<evidence type="ECO:0000256" key="1">
    <source>
        <dbReference type="ARBA" id="ARBA00004141"/>
    </source>
</evidence>
<feature type="domain" description="Yip1" evidence="7">
    <location>
        <begin position="193"/>
        <end position="328"/>
    </location>
</feature>
<evidence type="ECO:0000256" key="3">
    <source>
        <dbReference type="ARBA" id="ARBA00022692"/>
    </source>
</evidence>
<keyword evidence="9" id="KW-1185">Reference proteome</keyword>
<reference evidence="8" key="1">
    <citation type="submission" date="2021-01" db="EMBL/GenBank/DDBJ databases">
        <authorList>
            <consortium name="Genoscope - CEA"/>
            <person name="William W."/>
        </authorList>
    </citation>
    <scope>NUCLEOTIDE SEQUENCE</scope>
</reference>
<keyword evidence="4 6" id="KW-1133">Transmembrane helix</keyword>
<gene>
    <name evidence="8" type="ORF">PPRIM_AZ9-3.1.T0080122</name>
</gene>
<comment type="subcellular location">
    <subcellularLocation>
        <location evidence="6">Golgi apparatus membrane</location>
        <topology evidence="6">Multi-pass membrane protein</topology>
    </subcellularLocation>
    <subcellularLocation>
        <location evidence="1">Membrane</location>
        <topology evidence="1">Multi-pass membrane protein</topology>
    </subcellularLocation>
</comment>
<dbReference type="AlphaFoldDB" id="A0A8S1K2K0"/>
<keyword evidence="5 6" id="KW-0472">Membrane</keyword>
<evidence type="ECO:0000256" key="6">
    <source>
        <dbReference type="RuleBase" id="RU361264"/>
    </source>
</evidence>
<feature type="transmembrane region" description="Helical" evidence="6">
    <location>
        <begin position="224"/>
        <end position="247"/>
    </location>
</feature>
<protein>
    <recommendedName>
        <fullName evidence="6">Protein YIPF</fullName>
    </recommendedName>
</protein>
<feature type="transmembrane region" description="Helical" evidence="6">
    <location>
        <begin position="199"/>
        <end position="218"/>
    </location>
</feature>
<dbReference type="GO" id="GO:0000139">
    <property type="term" value="C:Golgi membrane"/>
    <property type="evidence" value="ECO:0007669"/>
    <property type="project" value="UniProtKB-SubCell"/>
</dbReference>
<dbReference type="InterPro" id="IPR006977">
    <property type="entry name" value="Yip1_dom"/>
</dbReference>
<dbReference type="EMBL" id="CAJJDM010000004">
    <property type="protein sequence ID" value="CAD8044558.1"/>
    <property type="molecule type" value="Genomic_DNA"/>
</dbReference>
<comment type="caution">
    <text evidence="8">The sequence shown here is derived from an EMBL/GenBank/DDBJ whole genome shotgun (WGS) entry which is preliminary data.</text>
</comment>
<proteinExistence type="inferred from homology"/>
<dbReference type="GO" id="GO:0006888">
    <property type="term" value="P:endoplasmic reticulum to Golgi vesicle-mediated transport"/>
    <property type="evidence" value="ECO:0007669"/>
    <property type="project" value="InterPro"/>
</dbReference>
<dbReference type="InterPro" id="IPR045231">
    <property type="entry name" value="Yip1/4-like"/>
</dbReference>
<dbReference type="PANTHER" id="PTHR21236:SF1">
    <property type="entry name" value="PROTEIN YIPF6"/>
    <property type="match status" value="1"/>
</dbReference>
<evidence type="ECO:0000313" key="9">
    <source>
        <dbReference type="Proteomes" id="UP000688137"/>
    </source>
</evidence>
<evidence type="ECO:0000256" key="2">
    <source>
        <dbReference type="ARBA" id="ARBA00010596"/>
    </source>
</evidence>
<name>A0A8S1K2K0_PARPR</name>
<keyword evidence="3 6" id="KW-0812">Transmembrane</keyword>
<evidence type="ECO:0000313" key="8">
    <source>
        <dbReference type="EMBL" id="CAD8044558.1"/>
    </source>
</evidence>
<dbReference type="GO" id="GO:0005802">
    <property type="term" value="C:trans-Golgi network"/>
    <property type="evidence" value="ECO:0007669"/>
    <property type="project" value="TreeGrafter"/>
</dbReference>
<sequence length="332" mass="38150">MNKTETEIKNQNNNRLKKLSDHSFKKLQDDVEKENQTDFIVYELNSTNYQQITTDKQLDLKENNFTLLILEINQFQSNKNIDKSFKIRILSVKRSNVVDDIDYIQFISIQNKMEFEVQENQANNSIQGIINLQPQVNQVQAQQQEIPIKQTDLQVSSTLEESVAVTLLRDLRQIGVKLRCVLVPTMSTDNAKELRNWDLWGPLVFCLMLALTLSLSGNNDDGPGIFATIFVLIWVGSFVVTLNAQLLGGKVSFFQSVCVLGYCVFPINLGALFTLFFSFFYLKMFLVIGCFLWSTYSAVGFMKLLIPEQKRILALYPVILFYLFLSWFALIV</sequence>
<evidence type="ECO:0000259" key="7">
    <source>
        <dbReference type="Pfam" id="PF04893"/>
    </source>
</evidence>
<accession>A0A8S1K2K0</accession>
<feature type="transmembrane region" description="Helical" evidence="6">
    <location>
        <begin position="313"/>
        <end position="331"/>
    </location>
</feature>
<evidence type="ECO:0000256" key="5">
    <source>
        <dbReference type="ARBA" id="ARBA00023136"/>
    </source>
</evidence>
<evidence type="ECO:0000256" key="4">
    <source>
        <dbReference type="ARBA" id="ARBA00022989"/>
    </source>
</evidence>
<feature type="transmembrane region" description="Helical" evidence="6">
    <location>
        <begin position="285"/>
        <end position="306"/>
    </location>
</feature>
<organism evidence="8 9">
    <name type="scientific">Paramecium primaurelia</name>
    <dbReference type="NCBI Taxonomy" id="5886"/>
    <lineage>
        <taxon>Eukaryota</taxon>
        <taxon>Sar</taxon>
        <taxon>Alveolata</taxon>
        <taxon>Ciliophora</taxon>
        <taxon>Intramacronucleata</taxon>
        <taxon>Oligohymenophorea</taxon>
        <taxon>Peniculida</taxon>
        <taxon>Parameciidae</taxon>
        <taxon>Paramecium</taxon>
    </lineage>
</organism>
<comment type="similarity">
    <text evidence="2 6">Belongs to the YIP1 family.</text>
</comment>